<evidence type="ECO:0000259" key="1">
    <source>
        <dbReference type="Pfam" id="PF13302"/>
    </source>
</evidence>
<evidence type="ECO:0000313" key="2">
    <source>
        <dbReference type="EMBL" id="SEL24417.1"/>
    </source>
</evidence>
<protein>
    <submittedName>
        <fullName evidence="2">Protein N-acetyltransferase, RimJ/RimL family</fullName>
    </submittedName>
</protein>
<dbReference type="AlphaFoldDB" id="A0A1H7NN77"/>
<evidence type="ECO:0000313" key="3">
    <source>
        <dbReference type="Proteomes" id="UP000198916"/>
    </source>
</evidence>
<organism evidence="2 3">
    <name type="scientific">Parapedobacter koreensis</name>
    <dbReference type="NCBI Taxonomy" id="332977"/>
    <lineage>
        <taxon>Bacteria</taxon>
        <taxon>Pseudomonadati</taxon>
        <taxon>Bacteroidota</taxon>
        <taxon>Sphingobacteriia</taxon>
        <taxon>Sphingobacteriales</taxon>
        <taxon>Sphingobacteriaceae</taxon>
        <taxon>Parapedobacter</taxon>
    </lineage>
</organism>
<dbReference type="SUPFAM" id="SSF55729">
    <property type="entry name" value="Acyl-CoA N-acyltransferases (Nat)"/>
    <property type="match status" value="1"/>
</dbReference>
<dbReference type="RefSeq" id="WP_090605514.1">
    <property type="nucleotide sequence ID" value="NZ_FNZR01000004.1"/>
</dbReference>
<name>A0A1H7NN77_9SPHI</name>
<sequence length="185" mass="21096">MIIETQRLILDEMTAADETALLGIFSHPDFFYAAALQDNIALEAAAKRYAGWAEESRTEQPRRSWFMSIRESLTYSYIGAVVLVDLELHPVHGRQIEVGYFIDILHQRKGYATEAALAMYNYGVYELKVESVYTTVAIANIPSQKILEKLGLQNIGFDMVSTYKDRKGNPASRYRYRQSNIQNSL</sequence>
<dbReference type="Proteomes" id="UP000198916">
    <property type="component" value="Unassembled WGS sequence"/>
</dbReference>
<proteinExistence type="predicted"/>
<dbReference type="EMBL" id="FNZR01000004">
    <property type="protein sequence ID" value="SEL24417.1"/>
    <property type="molecule type" value="Genomic_DNA"/>
</dbReference>
<reference evidence="3" key="1">
    <citation type="submission" date="2016-10" db="EMBL/GenBank/DDBJ databases">
        <authorList>
            <person name="Varghese N."/>
            <person name="Submissions S."/>
        </authorList>
    </citation>
    <scope>NUCLEOTIDE SEQUENCE [LARGE SCALE GENOMIC DNA]</scope>
    <source>
        <strain evidence="3">Jip14</strain>
    </source>
</reference>
<dbReference type="PANTHER" id="PTHR43792">
    <property type="entry name" value="GNAT FAMILY, PUTATIVE (AFU_ORTHOLOGUE AFUA_3G00765)-RELATED-RELATED"/>
    <property type="match status" value="1"/>
</dbReference>
<dbReference type="OrthoDB" id="9788916at2"/>
<feature type="domain" description="N-acetyltransferase" evidence="1">
    <location>
        <begin position="7"/>
        <end position="153"/>
    </location>
</feature>
<dbReference type="InterPro" id="IPR051531">
    <property type="entry name" value="N-acetyltransferase"/>
</dbReference>
<keyword evidence="2" id="KW-0808">Transferase</keyword>
<dbReference type="Gene3D" id="3.40.630.30">
    <property type="match status" value="1"/>
</dbReference>
<accession>A0A1H7NN77</accession>
<dbReference type="STRING" id="332977.SAMN05421740_10434"/>
<keyword evidence="3" id="KW-1185">Reference proteome</keyword>
<dbReference type="GO" id="GO:0016747">
    <property type="term" value="F:acyltransferase activity, transferring groups other than amino-acyl groups"/>
    <property type="evidence" value="ECO:0007669"/>
    <property type="project" value="InterPro"/>
</dbReference>
<dbReference type="Pfam" id="PF13302">
    <property type="entry name" value="Acetyltransf_3"/>
    <property type="match status" value="1"/>
</dbReference>
<dbReference type="InterPro" id="IPR000182">
    <property type="entry name" value="GNAT_dom"/>
</dbReference>
<gene>
    <name evidence="2" type="ORF">SAMN05421740_10434</name>
</gene>
<dbReference type="InterPro" id="IPR016181">
    <property type="entry name" value="Acyl_CoA_acyltransferase"/>
</dbReference>